<geneLocation type="plasmid" evidence="1 2">
    <name>unnamed1</name>
</geneLocation>
<keyword evidence="1" id="KW-0614">Plasmid</keyword>
<organism evidence="1 2">
    <name type="scientific">Comamonas endophytica</name>
    <dbReference type="NCBI Taxonomy" id="2949090"/>
    <lineage>
        <taxon>Bacteria</taxon>
        <taxon>Pseudomonadati</taxon>
        <taxon>Pseudomonadota</taxon>
        <taxon>Betaproteobacteria</taxon>
        <taxon>Burkholderiales</taxon>
        <taxon>Comamonadaceae</taxon>
        <taxon>Comamonas</taxon>
    </lineage>
</organism>
<dbReference type="PROSITE" id="PS51257">
    <property type="entry name" value="PROKAR_LIPOPROTEIN"/>
    <property type="match status" value="1"/>
</dbReference>
<evidence type="ECO:0000313" key="2">
    <source>
        <dbReference type="Proteomes" id="UP001162800"/>
    </source>
</evidence>
<dbReference type="RefSeq" id="WP_231044904.1">
    <property type="nucleotide sequence ID" value="NZ_CP106882.1"/>
</dbReference>
<dbReference type="EMBL" id="CP106882">
    <property type="protein sequence ID" value="UYG53724.1"/>
    <property type="molecule type" value="Genomic_DNA"/>
</dbReference>
<accession>A0ABY6GFD7</accession>
<dbReference type="Proteomes" id="UP001162800">
    <property type="component" value="Plasmid unnamed1"/>
</dbReference>
<protein>
    <recommendedName>
        <fullName evidence="3">Beta-barrel assembly machine subunit BamC</fullName>
    </recommendedName>
</protein>
<evidence type="ECO:0000313" key="1">
    <source>
        <dbReference type="EMBL" id="UYG53724.1"/>
    </source>
</evidence>
<name>A0ABY6GFD7_9BURK</name>
<proteinExistence type="predicted"/>
<evidence type="ECO:0008006" key="3">
    <source>
        <dbReference type="Google" id="ProtNLM"/>
    </source>
</evidence>
<reference evidence="1" key="1">
    <citation type="submission" date="2022-09" db="EMBL/GenBank/DDBJ databases">
        <title>The complete genome of Acidovorax sp. 5MLIR.</title>
        <authorList>
            <person name="Liu L."/>
            <person name="Yue J."/>
            <person name="Yang F."/>
            <person name="Yuan J."/>
            <person name="Li L."/>
        </authorList>
    </citation>
    <scope>NUCLEOTIDE SEQUENCE</scope>
    <source>
        <strain evidence="1">5MLIR</strain>
        <plasmid evidence="1">unnamed1</plasmid>
    </source>
</reference>
<gene>
    <name evidence="1" type="ORF">M9799_17465</name>
</gene>
<keyword evidence="2" id="KW-1185">Reference proteome</keyword>
<sequence>MSTNQRLPWGALLVATGILAGCGGGSGGDGDTPLQTITGPTRPSGFISPNVTITVGADAARPTAPEDFHRHQMNGFRAWRLDYANASLKLLISAIGPKPLLDHLENFRKTARTPEESGAAAQFIDLIHKAYTADASVDTEAFILGLQELAPFNKRNAAGDSEFKLRSDFPFTQQDPERFLPLISQLFRLDTLPGWSFDIDETHIHQGQERAQRSARNSFQMFQPVQLNRVKSEDLKAFKLQTLVDLLHADQEALVKWNDADAQATAVKVRRQVSIPDVENFKRLTIWLQGQTSENTSYSLNDTATLPAIDQKTKQKIVLTLAAKEAVMWSGTRYVIRIKDDEGWWIKHDDSFVSPAGAGDDKHAATLINFAVTNVAPAP</sequence>